<proteinExistence type="predicted"/>
<name>A0AAV9JJ16_9PEZI</name>
<protein>
    <submittedName>
        <fullName evidence="2">Uncharacterized protein</fullName>
    </submittedName>
</protein>
<sequence>MTGLREQIKANLAALNMPQLETANIVLSKPVDSRDYTAWVLVGDGRPVIRGAQRDAPVGALEELLEAGAELVAERLSQRFTEFDEHASGMDGHGVLVLDELREALPDAAGGASTVRMGSSGRERSFTNDSGHGYKTTDGSCCGYGPQREVAYVAG</sequence>
<reference evidence="2 3" key="1">
    <citation type="submission" date="2021-11" db="EMBL/GenBank/DDBJ databases">
        <title>Black yeast isolated from Biological Soil Crust.</title>
        <authorList>
            <person name="Kurbessoian T."/>
        </authorList>
    </citation>
    <scope>NUCLEOTIDE SEQUENCE [LARGE SCALE GENOMIC DNA]</scope>
    <source>
        <strain evidence="2 3">CCFEE 5522</strain>
    </source>
</reference>
<gene>
    <name evidence="2" type="ORF">LTR36_003654</name>
</gene>
<keyword evidence="3" id="KW-1185">Reference proteome</keyword>
<comment type="caution">
    <text evidence="2">The sequence shown here is derived from an EMBL/GenBank/DDBJ whole genome shotgun (WGS) entry which is preliminary data.</text>
</comment>
<evidence type="ECO:0000256" key="1">
    <source>
        <dbReference type="SAM" id="MobiDB-lite"/>
    </source>
</evidence>
<organism evidence="2 3">
    <name type="scientific">Oleoguttula mirabilis</name>
    <dbReference type="NCBI Taxonomy" id="1507867"/>
    <lineage>
        <taxon>Eukaryota</taxon>
        <taxon>Fungi</taxon>
        <taxon>Dikarya</taxon>
        <taxon>Ascomycota</taxon>
        <taxon>Pezizomycotina</taxon>
        <taxon>Dothideomycetes</taxon>
        <taxon>Dothideomycetidae</taxon>
        <taxon>Mycosphaerellales</taxon>
        <taxon>Teratosphaeriaceae</taxon>
        <taxon>Oleoguttula</taxon>
    </lineage>
</organism>
<dbReference type="AlphaFoldDB" id="A0AAV9JJ16"/>
<dbReference type="EMBL" id="JAVFHQ010000021">
    <property type="protein sequence ID" value="KAK4545103.1"/>
    <property type="molecule type" value="Genomic_DNA"/>
</dbReference>
<feature type="region of interest" description="Disordered" evidence="1">
    <location>
        <begin position="109"/>
        <end position="140"/>
    </location>
</feature>
<evidence type="ECO:0000313" key="2">
    <source>
        <dbReference type="EMBL" id="KAK4545103.1"/>
    </source>
</evidence>
<dbReference type="Proteomes" id="UP001324427">
    <property type="component" value="Unassembled WGS sequence"/>
</dbReference>
<accession>A0AAV9JJ16</accession>
<evidence type="ECO:0000313" key="3">
    <source>
        <dbReference type="Proteomes" id="UP001324427"/>
    </source>
</evidence>